<reference evidence="7" key="1">
    <citation type="journal article" date="2021" name="ISME J.">
        <title>Genomic evolution of the class Acidithiobacillia: deep-branching Proteobacteria living in extreme acidic conditions.</title>
        <authorList>
            <person name="Moya-Beltran A."/>
            <person name="Beard S."/>
            <person name="Rojas-Villalobos C."/>
            <person name="Issotta F."/>
            <person name="Gallardo Y."/>
            <person name="Ulloa R."/>
            <person name="Giaveno A."/>
            <person name="Degli Esposti M."/>
            <person name="Johnson D.B."/>
            <person name="Quatrini R."/>
        </authorList>
    </citation>
    <scope>NUCLEOTIDE SEQUENCE</scope>
    <source>
        <strain evidence="7">VAN18-1</strain>
    </source>
</reference>
<comment type="caution">
    <text evidence="7">The sequence shown here is derived from an EMBL/GenBank/DDBJ whole genome shotgun (WGS) entry which is preliminary data.</text>
</comment>
<evidence type="ECO:0008006" key="9">
    <source>
        <dbReference type="Google" id="ProtNLM"/>
    </source>
</evidence>
<evidence type="ECO:0000256" key="2">
    <source>
        <dbReference type="ARBA" id="ARBA00022475"/>
    </source>
</evidence>
<dbReference type="Pfam" id="PF03899">
    <property type="entry name" value="ATP-synt_I"/>
    <property type="match status" value="1"/>
</dbReference>
<keyword evidence="4 6" id="KW-1133">Transmembrane helix</keyword>
<evidence type="ECO:0000256" key="5">
    <source>
        <dbReference type="ARBA" id="ARBA00023136"/>
    </source>
</evidence>
<dbReference type="InterPro" id="IPR005598">
    <property type="entry name" value="ATP_synth_I"/>
</dbReference>
<feature type="transmembrane region" description="Helical" evidence="6">
    <location>
        <begin position="38"/>
        <end position="60"/>
    </location>
</feature>
<gene>
    <name evidence="7" type="ORF">HFQ13_02580</name>
</gene>
<keyword evidence="8" id="KW-1185">Reference proteome</keyword>
<evidence type="ECO:0000256" key="6">
    <source>
        <dbReference type="SAM" id="Phobius"/>
    </source>
</evidence>
<evidence type="ECO:0000313" key="7">
    <source>
        <dbReference type="EMBL" id="MBU2787106.1"/>
    </source>
</evidence>
<keyword evidence="2" id="KW-1003">Cell membrane</keyword>
<evidence type="ECO:0000256" key="3">
    <source>
        <dbReference type="ARBA" id="ARBA00022692"/>
    </source>
</evidence>
<evidence type="ECO:0000256" key="4">
    <source>
        <dbReference type="ARBA" id="ARBA00022989"/>
    </source>
</evidence>
<name>A0AAE2YNJ6_9PROT</name>
<keyword evidence="3 6" id="KW-0812">Transmembrane</keyword>
<keyword evidence="5 6" id="KW-0472">Membrane</keyword>
<dbReference type="Proteomes" id="UP001197378">
    <property type="component" value="Unassembled WGS sequence"/>
</dbReference>
<comment type="subcellular location">
    <subcellularLocation>
        <location evidence="1">Cell membrane</location>
        <topology evidence="1">Multi-pass membrane protein</topology>
    </subcellularLocation>
</comment>
<evidence type="ECO:0000256" key="1">
    <source>
        <dbReference type="ARBA" id="ARBA00004651"/>
    </source>
</evidence>
<feature type="transmembrane region" description="Helical" evidence="6">
    <location>
        <begin position="72"/>
        <end position="92"/>
    </location>
</feature>
<dbReference type="AlphaFoldDB" id="A0AAE2YNJ6"/>
<feature type="transmembrane region" description="Helical" evidence="6">
    <location>
        <begin position="12"/>
        <end position="32"/>
    </location>
</feature>
<sequence>MASWAFSAYVGRVAAWVLVLALLAAVICGWLWNAREAWAILYAALLSVLNMLILGSRLLALPAAPAAASARLGAAVLQRWVLTILGLLLALAWLHLPIVGLVIGLLLAHFVYLGFMLRERSKKRR</sequence>
<protein>
    <recommendedName>
        <fullName evidence="9">ATP synthase subunit I</fullName>
    </recommendedName>
</protein>
<organism evidence="7 8">
    <name type="scientific">Igneacidithiobacillus copahuensis</name>
    <dbReference type="NCBI Taxonomy" id="2724909"/>
    <lineage>
        <taxon>Bacteria</taxon>
        <taxon>Pseudomonadati</taxon>
        <taxon>Pseudomonadota</taxon>
        <taxon>Acidithiobacillia</taxon>
        <taxon>Acidithiobacillales</taxon>
        <taxon>Acidithiobacillaceae</taxon>
        <taxon>Igneacidithiobacillus</taxon>
    </lineage>
</organism>
<evidence type="ECO:0000313" key="8">
    <source>
        <dbReference type="Proteomes" id="UP001197378"/>
    </source>
</evidence>
<dbReference type="EMBL" id="JAAXYO010000033">
    <property type="protein sequence ID" value="MBU2787106.1"/>
    <property type="molecule type" value="Genomic_DNA"/>
</dbReference>
<dbReference type="GO" id="GO:0005886">
    <property type="term" value="C:plasma membrane"/>
    <property type="evidence" value="ECO:0007669"/>
    <property type="project" value="UniProtKB-SubCell"/>
</dbReference>
<proteinExistence type="predicted"/>
<accession>A0AAE2YNJ6</accession>